<dbReference type="PANTHER" id="PTHR33653">
    <property type="entry name" value="RIBONUCLEASE VAPC2"/>
    <property type="match status" value="1"/>
</dbReference>
<proteinExistence type="inferred from homology"/>
<comment type="function">
    <text evidence="8">Toxic component of a toxin-antitoxin (TA) system. An RNase.</text>
</comment>
<keyword evidence="3 8" id="KW-0540">Nuclease</keyword>
<dbReference type="EMBL" id="OCNJ01000002">
    <property type="protein sequence ID" value="SOD92355.1"/>
    <property type="molecule type" value="Genomic_DNA"/>
</dbReference>
<dbReference type="GO" id="GO:0090729">
    <property type="term" value="F:toxin activity"/>
    <property type="evidence" value="ECO:0007669"/>
    <property type="project" value="UniProtKB-KW"/>
</dbReference>
<evidence type="ECO:0000256" key="1">
    <source>
        <dbReference type="ARBA" id="ARBA00001946"/>
    </source>
</evidence>
<dbReference type="OrthoDB" id="9796690at2"/>
<dbReference type="CDD" id="cd18745">
    <property type="entry name" value="PIN_VapC4-5_FitB-like"/>
    <property type="match status" value="1"/>
</dbReference>
<dbReference type="Proteomes" id="UP000219621">
    <property type="component" value="Unassembled WGS sequence"/>
</dbReference>
<comment type="similarity">
    <text evidence="7 8">Belongs to the PINc/VapC protein family.</text>
</comment>
<evidence type="ECO:0000256" key="3">
    <source>
        <dbReference type="ARBA" id="ARBA00022722"/>
    </source>
</evidence>
<feature type="binding site" evidence="8">
    <location>
        <position position="6"/>
    </location>
    <ligand>
        <name>Mg(2+)</name>
        <dbReference type="ChEBI" id="CHEBI:18420"/>
    </ligand>
</feature>
<dbReference type="InterPro" id="IPR050556">
    <property type="entry name" value="Type_II_TA_system_RNase"/>
</dbReference>
<evidence type="ECO:0000256" key="4">
    <source>
        <dbReference type="ARBA" id="ARBA00022723"/>
    </source>
</evidence>
<dbReference type="Gene3D" id="3.40.50.1010">
    <property type="entry name" value="5'-nuclease"/>
    <property type="match status" value="1"/>
</dbReference>
<accession>A0A286GA01</accession>
<feature type="domain" description="PIN" evidence="9">
    <location>
        <begin position="5"/>
        <end position="128"/>
    </location>
</feature>
<dbReference type="HAMAP" id="MF_00265">
    <property type="entry name" value="VapC_Nob1"/>
    <property type="match status" value="1"/>
</dbReference>
<dbReference type="GO" id="GO:0016787">
    <property type="term" value="F:hydrolase activity"/>
    <property type="evidence" value="ECO:0007669"/>
    <property type="project" value="UniProtKB-KW"/>
</dbReference>
<evidence type="ECO:0000313" key="11">
    <source>
        <dbReference type="Proteomes" id="UP000219621"/>
    </source>
</evidence>
<evidence type="ECO:0000259" key="9">
    <source>
        <dbReference type="Pfam" id="PF01850"/>
    </source>
</evidence>
<dbReference type="InterPro" id="IPR022907">
    <property type="entry name" value="VapC_family"/>
</dbReference>
<evidence type="ECO:0000256" key="8">
    <source>
        <dbReference type="HAMAP-Rule" id="MF_00265"/>
    </source>
</evidence>
<dbReference type="SUPFAM" id="SSF88723">
    <property type="entry name" value="PIN domain-like"/>
    <property type="match status" value="1"/>
</dbReference>
<dbReference type="PANTHER" id="PTHR33653:SF1">
    <property type="entry name" value="RIBONUCLEASE VAPC2"/>
    <property type="match status" value="1"/>
</dbReference>
<dbReference type="EC" id="3.1.-.-" evidence="8"/>
<reference evidence="11" key="1">
    <citation type="submission" date="2017-09" db="EMBL/GenBank/DDBJ databases">
        <authorList>
            <person name="Varghese N."/>
            <person name="Submissions S."/>
        </authorList>
    </citation>
    <scope>NUCLEOTIDE SEQUENCE [LARGE SCALE GENOMIC DNA]</scope>
    <source>
        <strain evidence="11">USBA 140</strain>
    </source>
</reference>
<protein>
    <recommendedName>
        <fullName evidence="8">Ribonuclease VapC</fullName>
        <shortName evidence="8">RNase VapC</shortName>
        <ecNumber evidence="8">3.1.-.-</ecNumber>
    </recommendedName>
    <alternativeName>
        <fullName evidence="8">Toxin VapC</fullName>
    </alternativeName>
</protein>
<keyword evidence="8" id="KW-0800">Toxin</keyword>
<gene>
    <name evidence="8" type="primary">vapC</name>
    <name evidence="10" type="ORF">SAMN05421508_102393</name>
</gene>
<keyword evidence="2 8" id="KW-1277">Toxin-antitoxin system</keyword>
<dbReference type="Pfam" id="PF01850">
    <property type="entry name" value="PIN"/>
    <property type="match status" value="1"/>
</dbReference>
<dbReference type="RefSeq" id="WP_097278142.1">
    <property type="nucleotide sequence ID" value="NZ_OCNJ01000002.1"/>
</dbReference>
<dbReference type="InterPro" id="IPR029060">
    <property type="entry name" value="PIN-like_dom_sf"/>
</dbReference>
<feature type="binding site" evidence="8">
    <location>
        <position position="101"/>
    </location>
    <ligand>
        <name>Mg(2+)</name>
        <dbReference type="ChEBI" id="CHEBI:18420"/>
    </ligand>
</feature>
<evidence type="ECO:0000256" key="6">
    <source>
        <dbReference type="ARBA" id="ARBA00022842"/>
    </source>
</evidence>
<dbReference type="GO" id="GO:0004540">
    <property type="term" value="F:RNA nuclease activity"/>
    <property type="evidence" value="ECO:0007669"/>
    <property type="project" value="InterPro"/>
</dbReference>
<dbReference type="InterPro" id="IPR002716">
    <property type="entry name" value="PIN_dom"/>
</dbReference>
<evidence type="ECO:0000313" key="10">
    <source>
        <dbReference type="EMBL" id="SOD92355.1"/>
    </source>
</evidence>
<keyword evidence="10" id="KW-0255">Endonuclease</keyword>
<keyword evidence="11" id="KW-1185">Reference proteome</keyword>
<dbReference type="AlphaFoldDB" id="A0A286GA01"/>
<keyword evidence="5 8" id="KW-0378">Hydrolase</keyword>
<dbReference type="GO" id="GO:0000287">
    <property type="term" value="F:magnesium ion binding"/>
    <property type="evidence" value="ECO:0007669"/>
    <property type="project" value="UniProtKB-UniRule"/>
</dbReference>
<dbReference type="GO" id="GO:0004519">
    <property type="term" value="F:endonuclease activity"/>
    <property type="evidence" value="ECO:0007669"/>
    <property type="project" value="UniProtKB-KW"/>
</dbReference>
<organism evidence="10 11">
    <name type="scientific">Caenispirillum bisanense</name>
    <dbReference type="NCBI Taxonomy" id="414052"/>
    <lineage>
        <taxon>Bacteria</taxon>
        <taxon>Pseudomonadati</taxon>
        <taxon>Pseudomonadota</taxon>
        <taxon>Alphaproteobacteria</taxon>
        <taxon>Rhodospirillales</taxon>
        <taxon>Novispirillaceae</taxon>
        <taxon>Caenispirillum</taxon>
    </lineage>
</organism>
<keyword evidence="6 8" id="KW-0460">Magnesium</keyword>
<keyword evidence="4 8" id="KW-0479">Metal-binding</keyword>
<sequence length="138" mass="14951">MSCAVDSNVCIAILRNKAPIVARRLAAEFAAGRTVALPSIVLFELRYGIERSPRPDHNRRQLEALLKAPFRHLPFEEEDAVIAARIRADLAAAGTPIGAYDILIAAQALRTGSTLVTNNTGEFRRVQGLALADWTASS</sequence>
<evidence type="ECO:0000256" key="7">
    <source>
        <dbReference type="ARBA" id="ARBA00038093"/>
    </source>
</evidence>
<name>A0A286GA01_9PROT</name>
<comment type="cofactor">
    <cofactor evidence="1 8">
        <name>Mg(2+)</name>
        <dbReference type="ChEBI" id="CHEBI:18420"/>
    </cofactor>
</comment>
<evidence type="ECO:0000256" key="5">
    <source>
        <dbReference type="ARBA" id="ARBA00022801"/>
    </source>
</evidence>
<evidence type="ECO:0000256" key="2">
    <source>
        <dbReference type="ARBA" id="ARBA00022649"/>
    </source>
</evidence>